<keyword evidence="1" id="KW-0694">RNA-binding</keyword>
<comment type="caution">
    <text evidence="3">The sequence shown here is derived from an EMBL/GenBank/DDBJ whole genome shotgun (WGS) entry which is preliminary data.</text>
</comment>
<evidence type="ECO:0000259" key="2">
    <source>
        <dbReference type="SMART" id="SM00363"/>
    </source>
</evidence>
<dbReference type="SMART" id="SM00363">
    <property type="entry name" value="S4"/>
    <property type="match status" value="1"/>
</dbReference>
<evidence type="ECO:0000256" key="1">
    <source>
        <dbReference type="PROSITE-ProRule" id="PRU00182"/>
    </source>
</evidence>
<reference evidence="3" key="1">
    <citation type="submission" date="2020-10" db="EMBL/GenBank/DDBJ databases">
        <authorList>
            <person name="Gilroy R."/>
        </authorList>
    </citation>
    <scope>NUCLEOTIDE SEQUENCE</scope>
    <source>
        <strain evidence="3">ChiGjej1B1-1684</strain>
    </source>
</reference>
<dbReference type="CDD" id="cd00165">
    <property type="entry name" value="S4"/>
    <property type="match status" value="1"/>
</dbReference>
<dbReference type="GO" id="GO:0003723">
    <property type="term" value="F:RNA binding"/>
    <property type="evidence" value="ECO:0007669"/>
    <property type="project" value="UniProtKB-KW"/>
</dbReference>
<dbReference type="InterPro" id="IPR012677">
    <property type="entry name" value="Nucleotide-bd_a/b_plait_sf"/>
</dbReference>
<dbReference type="InterPro" id="IPR002942">
    <property type="entry name" value="S4_RNA-bd"/>
</dbReference>
<proteinExistence type="predicted"/>
<evidence type="ECO:0000313" key="3">
    <source>
        <dbReference type="EMBL" id="HIU50799.1"/>
    </source>
</evidence>
<dbReference type="InterPro" id="IPR036986">
    <property type="entry name" value="S4_RNA-bd_sf"/>
</dbReference>
<gene>
    <name evidence="3" type="ORF">IAD22_07280</name>
</gene>
<evidence type="ECO:0000313" key="4">
    <source>
        <dbReference type="Proteomes" id="UP000824118"/>
    </source>
</evidence>
<accession>A0A9D1LZE2</accession>
<name>A0A9D1LZE2_9FIRM</name>
<dbReference type="SUPFAM" id="SSF55174">
    <property type="entry name" value="Alpha-L RNA-binding motif"/>
    <property type="match status" value="1"/>
</dbReference>
<dbReference type="Gene3D" id="3.30.70.330">
    <property type="match status" value="1"/>
</dbReference>
<dbReference type="PANTHER" id="PTHR13633">
    <property type="entry name" value="MITOCHONDRIAL TRANSCRIPTION RESCUE FACTOR 1"/>
    <property type="match status" value="1"/>
</dbReference>
<organism evidence="3 4">
    <name type="scientific">Candidatus Limousia pullorum</name>
    <dbReference type="NCBI Taxonomy" id="2840860"/>
    <lineage>
        <taxon>Bacteria</taxon>
        <taxon>Bacillati</taxon>
        <taxon>Bacillota</taxon>
        <taxon>Clostridia</taxon>
        <taxon>Eubacteriales</taxon>
        <taxon>Oscillospiraceae</taxon>
        <taxon>Oscillospiraceae incertae sedis</taxon>
        <taxon>Candidatus Limousia</taxon>
    </lineage>
</organism>
<reference evidence="3" key="2">
    <citation type="journal article" date="2021" name="PeerJ">
        <title>Extensive microbial diversity within the chicken gut microbiome revealed by metagenomics and culture.</title>
        <authorList>
            <person name="Gilroy R."/>
            <person name="Ravi A."/>
            <person name="Getino M."/>
            <person name="Pursley I."/>
            <person name="Horton D.L."/>
            <person name="Alikhan N.F."/>
            <person name="Baker D."/>
            <person name="Gharbi K."/>
            <person name="Hall N."/>
            <person name="Watson M."/>
            <person name="Adriaenssens E.M."/>
            <person name="Foster-Nyarko E."/>
            <person name="Jarju S."/>
            <person name="Secka A."/>
            <person name="Antonio M."/>
            <person name="Oren A."/>
            <person name="Chaudhuri R.R."/>
            <person name="La Ragione R."/>
            <person name="Hildebrand F."/>
            <person name="Pallen M.J."/>
        </authorList>
    </citation>
    <scope>NUCLEOTIDE SEQUENCE</scope>
    <source>
        <strain evidence="3">ChiGjej1B1-1684</strain>
    </source>
</reference>
<feature type="domain" description="RNA-binding S4" evidence="2">
    <location>
        <begin position="183"/>
        <end position="243"/>
    </location>
</feature>
<dbReference type="Gene3D" id="3.30.1370.160">
    <property type="match status" value="1"/>
</dbReference>
<dbReference type="InterPro" id="IPR040591">
    <property type="entry name" value="RqcP2_RBD"/>
</dbReference>
<dbReference type="PANTHER" id="PTHR13633:SF3">
    <property type="entry name" value="MITOCHONDRIAL TRANSCRIPTION RESCUE FACTOR 1"/>
    <property type="match status" value="1"/>
</dbReference>
<sequence length="259" mass="28746">MKKLKGDAFSDEDSILSAKICDLISLSEKRCCPCFSDFLNLHEIHVAVKTADSNAFSRFVLFGGYEQAERKIFAVLPDYIEPSDCTDDFPIIPLTFEYKKEFELSHRDFLGALMAQGIKRNCIGDIVVTEGRAVVFVKDDMADYISLNIDKVGRVGVKISKIIPPVISAGNKFIDIDITVSSMRLDCMVSALTGLSRDKSSSLIFSKNVFINSSEVSKQDVLVKCGDTITVRKKGKFIIDSLNGNTKKGRIKISVKKYS</sequence>
<dbReference type="AlphaFoldDB" id="A0A9D1LZE2"/>
<dbReference type="Gene3D" id="3.10.290.10">
    <property type="entry name" value="RNA-binding S4 domain"/>
    <property type="match status" value="1"/>
</dbReference>
<dbReference type="PROSITE" id="PS50889">
    <property type="entry name" value="S4"/>
    <property type="match status" value="1"/>
</dbReference>
<dbReference type="Proteomes" id="UP000824118">
    <property type="component" value="Unassembled WGS sequence"/>
</dbReference>
<protein>
    <submittedName>
        <fullName evidence="3">RNA-binding protein</fullName>
    </submittedName>
</protein>
<dbReference type="EMBL" id="DVNG01000110">
    <property type="protein sequence ID" value="HIU50799.1"/>
    <property type="molecule type" value="Genomic_DNA"/>
</dbReference>
<dbReference type="Pfam" id="PF17774">
    <property type="entry name" value="YlmH_RBD"/>
    <property type="match status" value="1"/>
</dbReference>